<comment type="catalytic activity">
    <reaction evidence="18 19">
        <text>alpha-ribazole 5'-phosphate + adenosylcob(III)inamide-GDP = adenosylcob(III)alamin 5'-phosphate + GMP + H(+)</text>
        <dbReference type="Rhea" id="RHEA:23560"/>
        <dbReference type="ChEBI" id="CHEBI:15378"/>
        <dbReference type="ChEBI" id="CHEBI:57918"/>
        <dbReference type="ChEBI" id="CHEBI:58115"/>
        <dbReference type="ChEBI" id="CHEBI:60487"/>
        <dbReference type="ChEBI" id="CHEBI:60493"/>
        <dbReference type="EC" id="2.7.8.26"/>
    </reaction>
</comment>
<comment type="function">
    <text evidence="14 19">Joins adenosylcobinamide-GDP and alpha-ribazole to generate adenosylcobalamin (Ado-cobalamin). Also synthesizes adenosylcobalamin 5'-phosphate from adenosylcobinamide-GDP and alpha-ribazole 5'-phosphate.</text>
</comment>
<organism evidence="20 21">
    <name type="scientific">Agaribacillus aureus</name>
    <dbReference type="NCBI Taxonomy" id="3051825"/>
    <lineage>
        <taxon>Bacteria</taxon>
        <taxon>Pseudomonadati</taxon>
        <taxon>Bacteroidota</taxon>
        <taxon>Cytophagia</taxon>
        <taxon>Cytophagales</taxon>
        <taxon>Splendidivirgaceae</taxon>
        <taxon>Agaribacillus</taxon>
    </lineage>
</organism>
<keyword evidence="13 19" id="KW-0472">Membrane</keyword>
<dbReference type="InterPro" id="IPR003805">
    <property type="entry name" value="CobS"/>
</dbReference>
<dbReference type="HAMAP" id="MF_00719">
    <property type="entry name" value="CobS"/>
    <property type="match status" value="1"/>
</dbReference>
<protein>
    <recommendedName>
        <fullName evidence="6 19">Adenosylcobinamide-GDP ribazoletransferase</fullName>
        <ecNumber evidence="5 19">2.7.8.26</ecNumber>
    </recommendedName>
    <alternativeName>
        <fullName evidence="16 19">Cobalamin synthase</fullName>
    </alternativeName>
    <alternativeName>
        <fullName evidence="15 19">Cobalamin-5'-phosphate synthase</fullName>
    </alternativeName>
</protein>
<evidence type="ECO:0000256" key="9">
    <source>
        <dbReference type="ARBA" id="ARBA00022679"/>
    </source>
</evidence>
<evidence type="ECO:0000256" key="6">
    <source>
        <dbReference type="ARBA" id="ARBA00015850"/>
    </source>
</evidence>
<keyword evidence="8 19" id="KW-0169">Cobalamin biosynthesis</keyword>
<feature type="transmembrane region" description="Helical" evidence="19">
    <location>
        <begin position="62"/>
        <end position="80"/>
    </location>
</feature>
<proteinExistence type="inferred from homology"/>
<keyword evidence="12 19" id="KW-1133">Transmembrane helix</keyword>
<accession>A0ABT8L3A0</accession>
<evidence type="ECO:0000256" key="10">
    <source>
        <dbReference type="ARBA" id="ARBA00022692"/>
    </source>
</evidence>
<comment type="similarity">
    <text evidence="4 19">Belongs to the CobS family.</text>
</comment>
<evidence type="ECO:0000256" key="14">
    <source>
        <dbReference type="ARBA" id="ARBA00025228"/>
    </source>
</evidence>
<keyword evidence="11 19" id="KW-0460">Magnesium</keyword>
<evidence type="ECO:0000256" key="19">
    <source>
        <dbReference type="HAMAP-Rule" id="MF_00719"/>
    </source>
</evidence>
<dbReference type="RefSeq" id="WP_346757535.1">
    <property type="nucleotide sequence ID" value="NZ_JAUJEB010000001.1"/>
</dbReference>
<feature type="transmembrane region" description="Helical" evidence="19">
    <location>
        <begin position="239"/>
        <end position="258"/>
    </location>
</feature>
<keyword evidence="10 19" id="KW-0812">Transmembrane</keyword>
<comment type="pathway">
    <text evidence="3 19">Cofactor biosynthesis; adenosylcobalamin biosynthesis; adenosylcobalamin from cob(II)yrinate a,c-diamide: step 7/7.</text>
</comment>
<comment type="subcellular location">
    <subcellularLocation>
        <location evidence="2 19">Cell membrane</location>
        <topology evidence="2 19">Multi-pass membrane protein</topology>
    </subcellularLocation>
</comment>
<dbReference type="Pfam" id="PF02654">
    <property type="entry name" value="CobS"/>
    <property type="match status" value="1"/>
</dbReference>
<evidence type="ECO:0000313" key="21">
    <source>
        <dbReference type="Proteomes" id="UP001172083"/>
    </source>
</evidence>
<reference evidence="20" key="1">
    <citation type="submission" date="2023-06" db="EMBL/GenBank/DDBJ databases">
        <title>Genomic of Agaribacillus aureum.</title>
        <authorList>
            <person name="Wang G."/>
        </authorList>
    </citation>
    <scope>NUCLEOTIDE SEQUENCE</scope>
    <source>
        <strain evidence="20">BMA12</strain>
    </source>
</reference>
<dbReference type="PANTHER" id="PTHR34148">
    <property type="entry name" value="ADENOSYLCOBINAMIDE-GDP RIBAZOLETRANSFERASE"/>
    <property type="match status" value="1"/>
</dbReference>
<dbReference type="NCBIfam" id="NF001277">
    <property type="entry name" value="PRK00235.1-3"/>
    <property type="match status" value="1"/>
</dbReference>
<evidence type="ECO:0000256" key="1">
    <source>
        <dbReference type="ARBA" id="ARBA00001946"/>
    </source>
</evidence>
<evidence type="ECO:0000256" key="7">
    <source>
        <dbReference type="ARBA" id="ARBA00022475"/>
    </source>
</evidence>
<dbReference type="GO" id="GO:0051073">
    <property type="term" value="F:adenosylcobinamide-GDP ribazoletransferase activity"/>
    <property type="evidence" value="ECO:0007669"/>
    <property type="project" value="UniProtKB-EC"/>
</dbReference>
<keyword evidence="9 19" id="KW-0808">Transferase</keyword>
<gene>
    <name evidence="19" type="primary">cobS</name>
    <name evidence="20" type="ORF">QQ020_09130</name>
</gene>
<evidence type="ECO:0000256" key="16">
    <source>
        <dbReference type="ARBA" id="ARBA00032853"/>
    </source>
</evidence>
<evidence type="ECO:0000256" key="3">
    <source>
        <dbReference type="ARBA" id="ARBA00004663"/>
    </source>
</evidence>
<evidence type="ECO:0000256" key="5">
    <source>
        <dbReference type="ARBA" id="ARBA00013200"/>
    </source>
</evidence>
<comment type="caution">
    <text evidence="20">The sequence shown here is derived from an EMBL/GenBank/DDBJ whole genome shotgun (WGS) entry which is preliminary data.</text>
</comment>
<evidence type="ECO:0000256" key="2">
    <source>
        <dbReference type="ARBA" id="ARBA00004651"/>
    </source>
</evidence>
<sequence length="262" mass="29047">MKEEIRILFTAIMFYTRIPCPSWVDHNEHYISRSIRYFPLIGWLVGAVVAVSFLLGDWLISPLTGIVFSLIASVLMTGAFHEDGFADVCDGFGGGWTKEKILEIMKDSRVGTYGVVGLALIFLLKISLLLQLVSLVGEFVLLATFVGAHAVSRFIASTVVFTHPYVRDNDNSKAKPVARQSGKFNLILAGVFGVLPVILLSLMTENYSLLGTIPLLYLVKMGLARYFTKWIGGYTGDCLGAVQQVTETAFYLFLLVIWKFTL</sequence>
<dbReference type="PANTHER" id="PTHR34148:SF1">
    <property type="entry name" value="ADENOSYLCOBINAMIDE-GDP RIBAZOLETRANSFERASE"/>
    <property type="match status" value="1"/>
</dbReference>
<evidence type="ECO:0000256" key="12">
    <source>
        <dbReference type="ARBA" id="ARBA00022989"/>
    </source>
</evidence>
<feature type="transmembrane region" description="Helical" evidence="19">
    <location>
        <begin position="139"/>
        <end position="163"/>
    </location>
</feature>
<dbReference type="NCBIfam" id="TIGR00317">
    <property type="entry name" value="cobS"/>
    <property type="match status" value="1"/>
</dbReference>
<comment type="catalytic activity">
    <reaction evidence="17 19">
        <text>alpha-ribazole + adenosylcob(III)inamide-GDP = adenosylcob(III)alamin + GMP + H(+)</text>
        <dbReference type="Rhea" id="RHEA:16049"/>
        <dbReference type="ChEBI" id="CHEBI:10329"/>
        <dbReference type="ChEBI" id="CHEBI:15378"/>
        <dbReference type="ChEBI" id="CHEBI:18408"/>
        <dbReference type="ChEBI" id="CHEBI:58115"/>
        <dbReference type="ChEBI" id="CHEBI:60487"/>
        <dbReference type="EC" id="2.7.8.26"/>
    </reaction>
</comment>
<evidence type="ECO:0000256" key="13">
    <source>
        <dbReference type="ARBA" id="ARBA00023136"/>
    </source>
</evidence>
<feature type="transmembrane region" description="Helical" evidence="19">
    <location>
        <begin position="184"/>
        <end position="203"/>
    </location>
</feature>
<evidence type="ECO:0000256" key="8">
    <source>
        <dbReference type="ARBA" id="ARBA00022573"/>
    </source>
</evidence>
<feature type="transmembrane region" description="Helical" evidence="19">
    <location>
        <begin position="37"/>
        <end position="56"/>
    </location>
</feature>
<comment type="cofactor">
    <cofactor evidence="1 19">
        <name>Mg(2+)</name>
        <dbReference type="ChEBI" id="CHEBI:18420"/>
    </cofactor>
</comment>
<keyword evidence="21" id="KW-1185">Reference proteome</keyword>
<evidence type="ECO:0000256" key="11">
    <source>
        <dbReference type="ARBA" id="ARBA00022842"/>
    </source>
</evidence>
<evidence type="ECO:0000256" key="17">
    <source>
        <dbReference type="ARBA" id="ARBA00048623"/>
    </source>
</evidence>
<dbReference type="EMBL" id="JAUJEB010000001">
    <property type="protein sequence ID" value="MDN5212213.1"/>
    <property type="molecule type" value="Genomic_DNA"/>
</dbReference>
<dbReference type="EC" id="2.7.8.26" evidence="5 19"/>
<keyword evidence="7 19" id="KW-1003">Cell membrane</keyword>
<feature type="transmembrane region" description="Helical" evidence="19">
    <location>
        <begin position="110"/>
        <end position="133"/>
    </location>
</feature>
<name>A0ABT8L3A0_9BACT</name>
<evidence type="ECO:0000256" key="18">
    <source>
        <dbReference type="ARBA" id="ARBA00049504"/>
    </source>
</evidence>
<evidence type="ECO:0000313" key="20">
    <source>
        <dbReference type="EMBL" id="MDN5212213.1"/>
    </source>
</evidence>
<evidence type="ECO:0000256" key="4">
    <source>
        <dbReference type="ARBA" id="ARBA00010561"/>
    </source>
</evidence>
<evidence type="ECO:0000256" key="15">
    <source>
        <dbReference type="ARBA" id="ARBA00032605"/>
    </source>
</evidence>
<dbReference type="Proteomes" id="UP001172083">
    <property type="component" value="Unassembled WGS sequence"/>
</dbReference>